<dbReference type="Pfam" id="PF14544">
    <property type="entry name" value="DUF4443"/>
    <property type="match status" value="1"/>
</dbReference>
<dbReference type="EMBL" id="CP017686">
    <property type="protein sequence ID" value="AYQ54644.1"/>
    <property type="molecule type" value="Genomic_DNA"/>
</dbReference>
<evidence type="ECO:0008006" key="9">
    <source>
        <dbReference type="Google" id="ProtNLM"/>
    </source>
</evidence>
<evidence type="ECO:0000259" key="6">
    <source>
        <dbReference type="Pfam" id="PF22167"/>
    </source>
</evidence>
<evidence type="ECO:0000256" key="1">
    <source>
        <dbReference type="ARBA" id="ARBA00022598"/>
    </source>
</evidence>
<name>A0A3G3IGH9_9ARCH</name>
<feature type="domain" description="DUF4443" evidence="5">
    <location>
        <begin position="85"/>
        <end position="183"/>
    </location>
</feature>
<keyword evidence="2" id="KW-0547">Nucleotide-binding</keyword>
<keyword evidence="3" id="KW-0067">ATP-binding</keyword>
<dbReference type="SUPFAM" id="SSF55261">
    <property type="entry name" value="GAD domain-like"/>
    <property type="match status" value="1"/>
</dbReference>
<dbReference type="InterPro" id="IPR004115">
    <property type="entry name" value="GAD-like_sf"/>
</dbReference>
<dbReference type="Gene3D" id="1.10.10.10">
    <property type="entry name" value="Winged helix-like DNA-binding domain superfamily/Winged helix DNA-binding domain"/>
    <property type="match status" value="1"/>
</dbReference>
<reference evidence="7 8" key="1">
    <citation type="submission" date="2016-10" db="EMBL/GenBank/DDBJ databases">
        <title>Complete genome of the TMA-utilizing, human hosted archaeon Methanomethylophilus alvus Gen. nov, sp. nov., strain Mx-05, derived from a pure culture.</title>
        <authorList>
            <person name="Brugere J.-F."/>
            <person name="Ben Hania W."/>
            <person name="Chaudhary P.P."/>
            <person name="Gaci N."/>
            <person name="Borrel G."/>
            <person name="Cao Van Tuat L."/>
            <person name="Fardeau M.-L."/>
            <person name="Harris H.M.B."/>
            <person name="O'Toole P.W."/>
            <person name="Ollivier B."/>
        </authorList>
    </citation>
    <scope>NUCLEOTIDE SEQUENCE [LARGE SCALE GENOMIC DNA]</scope>
    <source>
        <strain evidence="7 8">Mx-05</strain>
    </source>
</reference>
<keyword evidence="4" id="KW-0648">Protein biosynthesis</keyword>
<protein>
    <recommendedName>
        <fullName evidence="9">DUF4443 domain-containing protein</fullName>
    </recommendedName>
</protein>
<proteinExistence type="predicted"/>
<dbReference type="AlphaFoldDB" id="A0A3G3IGH9"/>
<dbReference type="InterPro" id="IPR036388">
    <property type="entry name" value="WH-like_DNA-bd_sf"/>
</dbReference>
<evidence type="ECO:0000313" key="7">
    <source>
        <dbReference type="EMBL" id="AYQ54644.1"/>
    </source>
</evidence>
<accession>A0A3G3IGH9</accession>
<organism evidence="7 8">
    <name type="scientific">Methanomethylophilus alvi</name>
    <dbReference type="NCBI Taxonomy" id="1291540"/>
    <lineage>
        <taxon>Archaea</taxon>
        <taxon>Methanobacteriati</taxon>
        <taxon>Thermoplasmatota</taxon>
        <taxon>Thermoplasmata</taxon>
        <taxon>Methanomassiliicoccales</taxon>
        <taxon>Methanomethylophilaceae</taxon>
        <taxon>Methanomethylophilus</taxon>
    </lineage>
</organism>
<gene>
    <name evidence="7" type="ORF">BKD89_02330</name>
</gene>
<feature type="domain" description="PH0730-like N-terminal" evidence="6">
    <location>
        <begin position="21"/>
        <end position="64"/>
    </location>
</feature>
<dbReference type="SUPFAM" id="SSF46785">
    <property type="entry name" value="Winged helix' DNA-binding domain"/>
    <property type="match status" value="1"/>
</dbReference>
<evidence type="ECO:0000256" key="3">
    <source>
        <dbReference type="ARBA" id="ARBA00022840"/>
    </source>
</evidence>
<keyword evidence="1" id="KW-0436">Ligase</keyword>
<dbReference type="Gene3D" id="3.30.1360.30">
    <property type="entry name" value="GAD-like domain"/>
    <property type="match status" value="1"/>
</dbReference>
<dbReference type="Proteomes" id="UP000273278">
    <property type="component" value="Chromosome"/>
</dbReference>
<sequence>MFRFTDANVYYALYVLSDGKRIGRKKLAEEAGVGEGSMRRILDKFREWNFVQIKQTGISITKAGLVFLDQIPVRLIDVDLQGSVVGDFTQGVIVYGASSKIVNGMQQRDAGIKAGAEGCTTIVIRDGKLMIPPDWNMDEQTPELAYKIRKDTGITADDVIIVGGGSSKIAAVEAVLNAAFELV</sequence>
<dbReference type="GO" id="GO:0004812">
    <property type="term" value="F:aminoacyl-tRNA ligase activity"/>
    <property type="evidence" value="ECO:0007669"/>
    <property type="project" value="InterPro"/>
</dbReference>
<evidence type="ECO:0000313" key="8">
    <source>
        <dbReference type="Proteomes" id="UP000273278"/>
    </source>
</evidence>
<dbReference type="GO" id="GO:0005524">
    <property type="term" value="F:ATP binding"/>
    <property type="evidence" value="ECO:0007669"/>
    <property type="project" value="UniProtKB-KW"/>
</dbReference>
<evidence type="ECO:0000259" key="5">
    <source>
        <dbReference type="Pfam" id="PF14544"/>
    </source>
</evidence>
<dbReference type="InterPro" id="IPR029349">
    <property type="entry name" value="DUF4443"/>
</dbReference>
<dbReference type="GO" id="GO:0006412">
    <property type="term" value="P:translation"/>
    <property type="evidence" value="ECO:0007669"/>
    <property type="project" value="UniProtKB-KW"/>
</dbReference>
<dbReference type="InterPro" id="IPR036390">
    <property type="entry name" value="WH_DNA-bd_sf"/>
</dbReference>
<evidence type="ECO:0000256" key="2">
    <source>
        <dbReference type="ARBA" id="ARBA00022741"/>
    </source>
</evidence>
<dbReference type="InterPro" id="IPR054039">
    <property type="entry name" value="PH0730-like_N"/>
</dbReference>
<dbReference type="Pfam" id="PF22167">
    <property type="entry name" value="PH0730-like_N"/>
    <property type="match status" value="1"/>
</dbReference>
<evidence type="ECO:0000256" key="4">
    <source>
        <dbReference type="ARBA" id="ARBA00022917"/>
    </source>
</evidence>
<dbReference type="GO" id="GO:0005737">
    <property type="term" value="C:cytoplasm"/>
    <property type="evidence" value="ECO:0007669"/>
    <property type="project" value="InterPro"/>
</dbReference>